<evidence type="ECO:0000256" key="4">
    <source>
        <dbReference type="ARBA" id="ARBA00022932"/>
    </source>
</evidence>
<dbReference type="InterPro" id="IPR042087">
    <property type="entry name" value="DNA_pol_B_thumb"/>
</dbReference>
<proteinExistence type="predicted"/>
<dbReference type="InterPro" id="IPR043502">
    <property type="entry name" value="DNA/RNA_pol_sf"/>
</dbReference>
<sequence length="279" mass="29371">MDCKGLEAVRRDNCPLVANLVTASLRRLLIDRDPQGAVAHAQDVISDLLCNRIDISQLVITKELTRAAADYAGKQAHVELAERMRKRDPGSAPSLGDRVPYVIISAAKGVAAYMKSEVRPTWAARARPAHPPRSHFCFPSRWEGVSLRVPRGALAAAPRAPGGRLCGALLPGLPVPSGGPPVPPILLTLPPHSHCRGIQPHCTGHPSISVSRALSVSLTIVLRTSGSLRSTPSPGLPRCPETSDPHTPDSVPSSCPASDSSPCTPSSLIAVNADPSLVT</sequence>
<dbReference type="Gene3D" id="1.10.132.60">
    <property type="entry name" value="DNA polymerase family B, C-terminal domain"/>
    <property type="match status" value="1"/>
</dbReference>
<dbReference type="GO" id="GO:0045004">
    <property type="term" value="P:DNA replication proofreading"/>
    <property type="evidence" value="ECO:0007669"/>
    <property type="project" value="TreeGrafter"/>
</dbReference>
<feature type="domain" description="DNA-directed DNA polymerase family B multifunctional" evidence="6">
    <location>
        <begin position="1"/>
        <end position="117"/>
    </location>
</feature>
<gene>
    <name evidence="7" type="ORF">HJG60_015259</name>
</gene>
<dbReference type="GO" id="GO:0043625">
    <property type="term" value="C:delta DNA polymerase complex"/>
    <property type="evidence" value="ECO:0007669"/>
    <property type="project" value="TreeGrafter"/>
</dbReference>
<feature type="compositionally biased region" description="Low complexity" evidence="5">
    <location>
        <begin position="248"/>
        <end position="267"/>
    </location>
</feature>
<dbReference type="AlphaFoldDB" id="A0A834DGH8"/>
<dbReference type="EMBL" id="JABVXQ010000014">
    <property type="protein sequence ID" value="KAF6079039.1"/>
    <property type="molecule type" value="Genomic_DNA"/>
</dbReference>
<protein>
    <recommendedName>
        <fullName evidence="1">DNA-directed DNA polymerase</fullName>
        <ecNumber evidence="1">2.7.7.7</ecNumber>
    </recommendedName>
</protein>
<evidence type="ECO:0000259" key="6">
    <source>
        <dbReference type="Pfam" id="PF00136"/>
    </source>
</evidence>
<dbReference type="Pfam" id="PF00136">
    <property type="entry name" value="DNA_pol_B"/>
    <property type="match status" value="1"/>
</dbReference>
<dbReference type="GO" id="GO:0008296">
    <property type="term" value="F:3'-5'-DNA exonuclease activity"/>
    <property type="evidence" value="ECO:0007669"/>
    <property type="project" value="TreeGrafter"/>
</dbReference>
<dbReference type="EC" id="2.7.7.7" evidence="1"/>
<evidence type="ECO:0000256" key="1">
    <source>
        <dbReference type="ARBA" id="ARBA00012417"/>
    </source>
</evidence>
<evidence type="ECO:0000256" key="2">
    <source>
        <dbReference type="ARBA" id="ARBA00022679"/>
    </source>
</evidence>
<evidence type="ECO:0000256" key="5">
    <source>
        <dbReference type="SAM" id="MobiDB-lite"/>
    </source>
</evidence>
<organism evidence="7 8">
    <name type="scientific">Phyllostomus discolor</name>
    <name type="common">pale spear-nosed bat</name>
    <dbReference type="NCBI Taxonomy" id="89673"/>
    <lineage>
        <taxon>Eukaryota</taxon>
        <taxon>Metazoa</taxon>
        <taxon>Chordata</taxon>
        <taxon>Craniata</taxon>
        <taxon>Vertebrata</taxon>
        <taxon>Euteleostomi</taxon>
        <taxon>Mammalia</taxon>
        <taxon>Eutheria</taxon>
        <taxon>Laurasiatheria</taxon>
        <taxon>Chiroptera</taxon>
        <taxon>Yangochiroptera</taxon>
        <taxon>Phyllostomidae</taxon>
        <taxon>Phyllostominae</taxon>
        <taxon>Phyllostomus</taxon>
    </lineage>
</organism>
<dbReference type="PANTHER" id="PTHR10322:SF23">
    <property type="entry name" value="DNA POLYMERASE DELTA CATALYTIC SUBUNIT"/>
    <property type="match status" value="1"/>
</dbReference>
<dbReference type="GO" id="GO:0003887">
    <property type="term" value="F:DNA-directed DNA polymerase activity"/>
    <property type="evidence" value="ECO:0007669"/>
    <property type="project" value="UniProtKB-KW"/>
</dbReference>
<keyword evidence="3" id="KW-0548">Nucleotidyltransferase</keyword>
<evidence type="ECO:0000313" key="8">
    <source>
        <dbReference type="Proteomes" id="UP000664940"/>
    </source>
</evidence>
<feature type="region of interest" description="Disordered" evidence="5">
    <location>
        <begin position="226"/>
        <end position="279"/>
    </location>
</feature>
<dbReference type="PANTHER" id="PTHR10322">
    <property type="entry name" value="DNA POLYMERASE CATALYTIC SUBUNIT"/>
    <property type="match status" value="1"/>
</dbReference>
<dbReference type="Proteomes" id="UP000664940">
    <property type="component" value="Unassembled WGS sequence"/>
</dbReference>
<evidence type="ECO:0000313" key="7">
    <source>
        <dbReference type="EMBL" id="KAF6079039.1"/>
    </source>
</evidence>
<dbReference type="GO" id="GO:0006297">
    <property type="term" value="P:nucleotide-excision repair, DNA gap filling"/>
    <property type="evidence" value="ECO:0007669"/>
    <property type="project" value="TreeGrafter"/>
</dbReference>
<keyword evidence="4" id="KW-0239">DNA-directed DNA polymerase</keyword>
<dbReference type="InterPro" id="IPR006134">
    <property type="entry name" value="DNA-dir_DNA_pol_B_multi_dom"/>
</dbReference>
<dbReference type="GO" id="GO:0003677">
    <property type="term" value="F:DNA binding"/>
    <property type="evidence" value="ECO:0007669"/>
    <property type="project" value="InterPro"/>
</dbReference>
<dbReference type="FunFam" id="1.10.132.60:FF:000014">
    <property type="entry name" value="DNA polymerase"/>
    <property type="match status" value="1"/>
</dbReference>
<name>A0A834DGH8_9CHIR</name>
<keyword evidence="2" id="KW-0808">Transferase</keyword>
<comment type="caution">
    <text evidence="7">The sequence shown here is derived from an EMBL/GenBank/DDBJ whole genome shotgun (WGS) entry which is preliminary data.</text>
</comment>
<dbReference type="InterPro" id="IPR050240">
    <property type="entry name" value="DNA_pol_type-B"/>
</dbReference>
<dbReference type="GO" id="GO:0000166">
    <property type="term" value="F:nucleotide binding"/>
    <property type="evidence" value="ECO:0007669"/>
    <property type="project" value="InterPro"/>
</dbReference>
<evidence type="ECO:0000256" key="3">
    <source>
        <dbReference type="ARBA" id="ARBA00022695"/>
    </source>
</evidence>
<dbReference type="GO" id="GO:0006287">
    <property type="term" value="P:base-excision repair, gap-filling"/>
    <property type="evidence" value="ECO:0007669"/>
    <property type="project" value="TreeGrafter"/>
</dbReference>
<dbReference type="SUPFAM" id="SSF56672">
    <property type="entry name" value="DNA/RNA polymerases"/>
    <property type="match status" value="1"/>
</dbReference>
<accession>A0A834DGH8</accession>
<reference evidence="7 8" key="1">
    <citation type="journal article" date="2020" name="Nature">
        <title>Six reference-quality genomes reveal evolution of bat adaptations.</title>
        <authorList>
            <person name="Jebb D."/>
            <person name="Huang Z."/>
            <person name="Pippel M."/>
            <person name="Hughes G.M."/>
            <person name="Lavrichenko K."/>
            <person name="Devanna P."/>
            <person name="Winkler S."/>
            <person name="Jermiin L.S."/>
            <person name="Skirmuntt E.C."/>
            <person name="Katzourakis A."/>
            <person name="Burkitt-Gray L."/>
            <person name="Ray D.A."/>
            <person name="Sullivan K.A.M."/>
            <person name="Roscito J.G."/>
            <person name="Kirilenko B.M."/>
            <person name="Davalos L.M."/>
            <person name="Corthals A.P."/>
            <person name="Power M.L."/>
            <person name="Jones G."/>
            <person name="Ransome R.D."/>
            <person name="Dechmann D.K.N."/>
            <person name="Locatelli A.G."/>
            <person name="Puechmaille S.J."/>
            <person name="Fedrigo O."/>
            <person name="Jarvis E.D."/>
            <person name="Hiller M."/>
            <person name="Vernes S.C."/>
            <person name="Myers E.W."/>
            <person name="Teeling E.C."/>
        </authorList>
    </citation>
    <scope>NUCLEOTIDE SEQUENCE [LARGE SCALE GENOMIC DNA]</scope>
    <source>
        <strain evidence="7">Bat1K_MPI-CBG_1</strain>
    </source>
</reference>